<dbReference type="AlphaFoldDB" id="A0A0G3H1P8"/>
<keyword evidence="3" id="KW-1185">Reference proteome</keyword>
<proteinExistence type="predicted"/>
<feature type="signal peptide" evidence="1">
    <location>
        <begin position="1"/>
        <end position="25"/>
    </location>
</feature>
<accession>A0A0G3H1P8</accession>
<reference evidence="2 3" key="1">
    <citation type="journal article" date="2015" name="Genome Announc.">
        <title>Complete Genome Sequence of the Type Strain Corynebacterium mustelae DSM 45274, Isolated from Various Tissues of a Male Ferret with Lethal Sepsis.</title>
        <authorList>
            <person name="Ruckert C."/>
            <person name="Eimer J."/>
            <person name="Winkler A."/>
            <person name="Tauch A."/>
        </authorList>
    </citation>
    <scope>NUCLEOTIDE SEQUENCE [LARGE SCALE GENOMIC DNA]</scope>
    <source>
        <strain evidence="2 3">DSM 45274</strain>
    </source>
</reference>
<feature type="chain" id="PRO_5038726809" description="HtaA protein" evidence="1">
    <location>
        <begin position="26"/>
        <end position="342"/>
    </location>
</feature>
<dbReference type="EMBL" id="CP011542">
    <property type="protein sequence ID" value="AKK07339.1"/>
    <property type="molecule type" value="Genomic_DNA"/>
</dbReference>
<gene>
    <name evidence="2" type="ORF">CMUST_15250</name>
</gene>
<protein>
    <recommendedName>
        <fullName evidence="4">HtaA protein</fullName>
    </recommendedName>
</protein>
<evidence type="ECO:0008006" key="4">
    <source>
        <dbReference type="Google" id="ProtNLM"/>
    </source>
</evidence>
<evidence type="ECO:0000313" key="3">
    <source>
        <dbReference type="Proteomes" id="UP000035199"/>
    </source>
</evidence>
<evidence type="ECO:0000313" key="2">
    <source>
        <dbReference type="EMBL" id="AKK07339.1"/>
    </source>
</evidence>
<dbReference type="OrthoDB" id="7210788at2"/>
<dbReference type="PATRIC" id="fig|571915.4.peg.3274"/>
<dbReference type="RefSeq" id="WP_047263184.1">
    <property type="nucleotide sequence ID" value="NZ_CP011542.1"/>
</dbReference>
<sequence>MKFSRAFLLSIAAATAVLSASFGTAAVAIPTIPDNHPALPKSSVQAHPKVTVTDAAGNPVTGPVHRGDTLLVHGTGFDPGANRGGFAIPVPPGVPNGVFVMYTGLPDHWKPSEGAPEANRKHPHDRMAWVMPAGTLEAIPTAPVDFRRSIARVAQPMNADGSFTARVVVDPPEHTPGNNWGIYVYAAAGSINQAEEIYIPIPYSAEPGPNTPKPASPDLDFDATRLSAITGAMKGGINPTRGAAKTGNRVTFSKADDAGDGIMRYRGTVTATAKYNAVEVAIANPWLEPRGDGKWAVTAEVSTAHNVGIDSMARREIGQVAGVTGEQQITAGGVTIGTVVFR</sequence>
<dbReference type="Proteomes" id="UP000035199">
    <property type="component" value="Chromosome"/>
</dbReference>
<organism evidence="2 3">
    <name type="scientific">Corynebacterium mustelae</name>
    <dbReference type="NCBI Taxonomy" id="571915"/>
    <lineage>
        <taxon>Bacteria</taxon>
        <taxon>Bacillati</taxon>
        <taxon>Actinomycetota</taxon>
        <taxon>Actinomycetes</taxon>
        <taxon>Mycobacteriales</taxon>
        <taxon>Corynebacteriaceae</taxon>
        <taxon>Corynebacterium</taxon>
    </lineage>
</organism>
<evidence type="ECO:0000256" key="1">
    <source>
        <dbReference type="SAM" id="SignalP"/>
    </source>
</evidence>
<keyword evidence="1" id="KW-0732">Signal</keyword>
<name>A0A0G3H1P8_9CORY</name>
<dbReference type="KEGG" id="cmv:CMUST_15250"/>
<dbReference type="STRING" id="571915.CMUST_15250"/>
<reference evidence="3" key="2">
    <citation type="submission" date="2015-05" db="EMBL/GenBank/DDBJ databases">
        <title>Complete genome sequence of Corynebacterium mustelae DSM 45274, isolated from various tissues of a male ferret with lethal sepsis.</title>
        <authorList>
            <person name="Ruckert C."/>
            <person name="Albersmeier A."/>
            <person name="Winkler A."/>
            <person name="Tauch A."/>
        </authorList>
    </citation>
    <scope>NUCLEOTIDE SEQUENCE [LARGE SCALE GENOMIC DNA]</scope>
    <source>
        <strain evidence="3">DSM 45274</strain>
    </source>
</reference>